<dbReference type="AlphaFoldDB" id="A0A5E4Y673"/>
<dbReference type="InterPro" id="IPR054428">
    <property type="entry name" value="TMADH/DMDH/HD_second_a-b"/>
</dbReference>
<feature type="domain" description="TMADH/DMDH/HD second alpha/beta" evidence="11">
    <location>
        <begin position="506"/>
        <end position="595"/>
    </location>
</feature>
<keyword evidence="13" id="KW-1185">Reference proteome</keyword>
<dbReference type="GO" id="GO:0010181">
    <property type="term" value="F:FMN binding"/>
    <property type="evidence" value="ECO:0007669"/>
    <property type="project" value="InterPro"/>
</dbReference>
<dbReference type="SUPFAM" id="SSF51395">
    <property type="entry name" value="FMN-linked oxidoreductases"/>
    <property type="match status" value="1"/>
</dbReference>
<dbReference type="Pfam" id="PF00724">
    <property type="entry name" value="Oxidored_FMN"/>
    <property type="match status" value="1"/>
</dbReference>
<dbReference type="InterPro" id="IPR001155">
    <property type="entry name" value="OxRdtase_FMN_N"/>
</dbReference>
<sequence>MSARDPRFDILFEPVQIGPVRTRNRFYQVPHCNGMGHVHPSAMAGMRAVKAEGGWGVVCTEECEISPLSEFSPYIEARLWDDRDVPALARMAQAVHAHGSLAGIELAFNGYSAPNRFSREIPWAPSDTPVRGYDPIQARAMTLEDIRHLRQLHRAAARRARDAGFDIIYVYAGHDLGLPFHFLTPRNNRRQDAYGGSVENRLRLLRELIEDTKDAVGDRCAVAVRLAVDERMGREGLERQGDGGEIFATLAELPDLWDINVADWSNDSMTSRFSEEGFQEQFLSGLKAMTTKPVVGVGRFTSPDAMVAQIRRGVMDLIGAARPSIADPFLPAKIDAGRTDEIRECIGCNICVSGDHTMTPVRCTQNPTMGEEWRRGWHPERVPRASEPARTLVVGGGPAGLECARVLAERGYEVALVDAARELGGRVTREARLPGLSAWIRVIDYRLEALRRMPNVEIYQDSPVSAQDVLEFDAAHVFVATGSHWRRDGLGRALRSPLPQTALPVLTPDDVMAGAPVPSPVVLFDDDHYYMGSVLAELLRARGVEVVFVTPAVDVANWTHNTLEQTRIQRRLMELGVSIVASHSIAGVGDDSVTLACEYTGKTHDIAAASMLLVTSRAPERSLYDALAERRNASDDGGKTSLHLIGDGLAPGTIAAAVYSGHRFARELGVPVQTLTFRREIPALDAFPFPI</sequence>
<keyword evidence="5" id="KW-0288">FMN</keyword>
<dbReference type="InterPro" id="IPR013785">
    <property type="entry name" value="Aldolase_TIM"/>
</dbReference>
<dbReference type="EMBL" id="CABPSB010000019">
    <property type="protein sequence ID" value="VVE44064.1"/>
    <property type="molecule type" value="Genomic_DNA"/>
</dbReference>
<dbReference type="Pfam" id="PF22620">
    <property type="entry name" value="OYE-like_second_a-b"/>
    <property type="match status" value="1"/>
</dbReference>
<proteinExistence type="inferred from homology"/>
<evidence type="ECO:0000256" key="1">
    <source>
        <dbReference type="ARBA" id="ARBA00001917"/>
    </source>
</evidence>
<comment type="cofactor">
    <cofactor evidence="2">
        <name>[4Fe-4S] cluster</name>
        <dbReference type="ChEBI" id="CHEBI:49883"/>
    </cofactor>
</comment>
<evidence type="ECO:0000256" key="4">
    <source>
        <dbReference type="ARBA" id="ARBA00022630"/>
    </source>
</evidence>
<dbReference type="Pfam" id="PF13450">
    <property type="entry name" value="NAD_binding_8"/>
    <property type="match status" value="1"/>
</dbReference>
<keyword evidence="9" id="KW-0411">Iron-sulfur</keyword>
<evidence type="ECO:0000256" key="7">
    <source>
        <dbReference type="ARBA" id="ARBA00023002"/>
    </source>
</evidence>
<evidence type="ECO:0000256" key="5">
    <source>
        <dbReference type="ARBA" id="ARBA00022643"/>
    </source>
</evidence>
<dbReference type="GO" id="GO:0046872">
    <property type="term" value="F:metal ion binding"/>
    <property type="evidence" value="ECO:0007669"/>
    <property type="project" value="UniProtKB-KW"/>
</dbReference>
<organism evidence="12 13">
    <name type="scientific">Pandoraea anhela</name>
    <dbReference type="NCBI Taxonomy" id="2508295"/>
    <lineage>
        <taxon>Bacteria</taxon>
        <taxon>Pseudomonadati</taxon>
        <taxon>Pseudomonadota</taxon>
        <taxon>Betaproteobacteria</taxon>
        <taxon>Burkholderiales</taxon>
        <taxon>Burkholderiaceae</taxon>
        <taxon>Pandoraea</taxon>
    </lineage>
</organism>
<dbReference type="Gene3D" id="3.50.50.60">
    <property type="entry name" value="FAD/NAD(P)-binding domain"/>
    <property type="match status" value="1"/>
</dbReference>
<dbReference type="PANTHER" id="PTHR42917">
    <property type="entry name" value="2,4-DIENOYL-COA REDUCTASE"/>
    <property type="match status" value="1"/>
</dbReference>
<keyword evidence="8" id="KW-0408">Iron</keyword>
<feature type="domain" description="NADH:flavin oxidoreductase/NADH oxidase N-terminal" evidence="10">
    <location>
        <begin position="11"/>
        <end position="341"/>
    </location>
</feature>
<reference evidence="12 13" key="1">
    <citation type="submission" date="2019-08" db="EMBL/GenBank/DDBJ databases">
        <authorList>
            <person name="Peeters C."/>
        </authorList>
    </citation>
    <scope>NUCLEOTIDE SEQUENCE [LARGE SCALE GENOMIC DNA]</scope>
    <source>
        <strain evidence="12 13">LMG 31108</strain>
    </source>
</reference>
<dbReference type="InterPro" id="IPR036188">
    <property type="entry name" value="FAD/NAD-bd_sf"/>
</dbReference>
<dbReference type="RefSeq" id="WP_150670799.1">
    <property type="nucleotide sequence ID" value="NZ_CABPSB010000019.1"/>
</dbReference>
<evidence type="ECO:0000256" key="9">
    <source>
        <dbReference type="ARBA" id="ARBA00023014"/>
    </source>
</evidence>
<dbReference type="SUPFAM" id="SSF51971">
    <property type="entry name" value="Nucleotide-binding domain"/>
    <property type="match status" value="1"/>
</dbReference>
<evidence type="ECO:0000313" key="12">
    <source>
        <dbReference type="EMBL" id="VVE44064.1"/>
    </source>
</evidence>
<dbReference type="Proteomes" id="UP000406256">
    <property type="component" value="Unassembled WGS sequence"/>
</dbReference>
<dbReference type="SUPFAM" id="SSF51905">
    <property type="entry name" value="FAD/NAD(P)-binding domain"/>
    <property type="match status" value="1"/>
</dbReference>
<dbReference type="GO" id="GO:0016491">
    <property type="term" value="F:oxidoreductase activity"/>
    <property type="evidence" value="ECO:0007669"/>
    <property type="project" value="UniProtKB-KW"/>
</dbReference>
<evidence type="ECO:0000256" key="2">
    <source>
        <dbReference type="ARBA" id="ARBA00001966"/>
    </source>
</evidence>
<dbReference type="Gene3D" id="3.40.50.720">
    <property type="entry name" value="NAD(P)-binding Rossmann-like Domain"/>
    <property type="match status" value="1"/>
</dbReference>
<dbReference type="OrthoDB" id="8985337at2"/>
<name>A0A5E4Y673_9BURK</name>
<dbReference type="Gene3D" id="3.20.20.70">
    <property type="entry name" value="Aldolase class I"/>
    <property type="match status" value="1"/>
</dbReference>
<comment type="cofactor">
    <cofactor evidence="1">
        <name>FMN</name>
        <dbReference type="ChEBI" id="CHEBI:58210"/>
    </cofactor>
</comment>
<keyword evidence="6" id="KW-0479">Metal-binding</keyword>
<comment type="similarity">
    <text evidence="3">In the N-terminal section; belongs to the NADH:flavin oxidoreductase/NADH oxidase family.</text>
</comment>
<gene>
    <name evidence="12" type="ORF">PAN31108_04310</name>
</gene>
<dbReference type="GO" id="GO:0051536">
    <property type="term" value="F:iron-sulfur cluster binding"/>
    <property type="evidence" value="ECO:0007669"/>
    <property type="project" value="UniProtKB-KW"/>
</dbReference>
<dbReference type="PANTHER" id="PTHR42917:SF2">
    <property type="entry name" value="2,4-DIENOYL-COA REDUCTASE [(2E)-ENOYL-COA-PRODUCING]"/>
    <property type="match status" value="1"/>
</dbReference>
<dbReference type="InterPro" id="IPR051793">
    <property type="entry name" value="NADH:flavin_oxidoreductase"/>
</dbReference>
<evidence type="ECO:0000256" key="8">
    <source>
        <dbReference type="ARBA" id="ARBA00023004"/>
    </source>
</evidence>
<accession>A0A5E4Y673</accession>
<evidence type="ECO:0000256" key="3">
    <source>
        <dbReference type="ARBA" id="ARBA00011048"/>
    </source>
</evidence>
<protein>
    <submittedName>
        <fullName evidence="12">Trimethylamine dehydrogenase</fullName>
    </submittedName>
</protein>
<evidence type="ECO:0000259" key="10">
    <source>
        <dbReference type="Pfam" id="PF00724"/>
    </source>
</evidence>
<evidence type="ECO:0000313" key="13">
    <source>
        <dbReference type="Proteomes" id="UP000406256"/>
    </source>
</evidence>
<evidence type="ECO:0000256" key="6">
    <source>
        <dbReference type="ARBA" id="ARBA00022723"/>
    </source>
</evidence>
<keyword evidence="4" id="KW-0285">Flavoprotein</keyword>
<evidence type="ECO:0000259" key="11">
    <source>
        <dbReference type="Pfam" id="PF22620"/>
    </source>
</evidence>
<keyword evidence="7" id="KW-0560">Oxidoreductase</keyword>